<sequence length="159" mass="18011">MASSTSIARLAAELDDLEVRIAARGVKSVTSLMHHRASKEYFEALRDRSFKDLKRVEDGPYSRGRYATADRRAAEARDRLAMIEDFCDLGVCSARERCEAVAAEERTGMILQALKDKREWVKDSKGCRGKRRLVSDGYVRTGRYKIVDGVRIPVVKDVR</sequence>
<name>A0A1X3GVT7_9BRAD</name>
<dbReference type="EMBL" id="NAFI01000190">
    <property type="protein sequence ID" value="OSJ01775.1"/>
    <property type="molecule type" value="Genomic_DNA"/>
</dbReference>
<comment type="caution">
    <text evidence="1">The sequence shown here is derived from an EMBL/GenBank/DDBJ whole genome shotgun (WGS) entry which is preliminary data.</text>
</comment>
<evidence type="ECO:0000313" key="2">
    <source>
        <dbReference type="Proteomes" id="UP000193553"/>
    </source>
</evidence>
<dbReference type="RefSeq" id="WP_085358600.1">
    <property type="nucleotide sequence ID" value="NZ_NAFD01000175.1"/>
</dbReference>
<reference evidence="1 2" key="1">
    <citation type="submission" date="2017-03" db="EMBL/GenBank/DDBJ databases">
        <title>Whole genome sequences of fourteen strains of Bradyrhizobium canariense and one strain of Bradyrhizobium japonicum isolated from Lupinus (Papilionoideae: Genisteae) species in Algeria.</title>
        <authorList>
            <person name="Crovadore J."/>
            <person name="Chekireb D."/>
            <person name="Brachmann A."/>
            <person name="Chablais R."/>
            <person name="Cochard B."/>
            <person name="Lefort F."/>
        </authorList>
    </citation>
    <scope>NUCLEOTIDE SEQUENCE [LARGE SCALE GENOMIC DNA]</scope>
    <source>
        <strain evidence="1 2">UBMA195</strain>
    </source>
</reference>
<organism evidence="1 2">
    <name type="scientific">Bradyrhizobium canariense</name>
    <dbReference type="NCBI Taxonomy" id="255045"/>
    <lineage>
        <taxon>Bacteria</taxon>
        <taxon>Pseudomonadati</taxon>
        <taxon>Pseudomonadota</taxon>
        <taxon>Alphaproteobacteria</taxon>
        <taxon>Hyphomicrobiales</taxon>
        <taxon>Nitrobacteraceae</taxon>
        <taxon>Bradyrhizobium</taxon>
    </lineage>
</organism>
<dbReference type="AlphaFoldDB" id="A0A1X3GVT7"/>
<accession>A0A1X3GVT7</accession>
<dbReference type="Proteomes" id="UP000193553">
    <property type="component" value="Unassembled WGS sequence"/>
</dbReference>
<gene>
    <name evidence="1" type="ORF">BSZ18_38910</name>
</gene>
<protein>
    <submittedName>
        <fullName evidence="1">Uncharacterized protein</fullName>
    </submittedName>
</protein>
<proteinExistence type="predicted"/>
<evidence type="ECO:0000313" key="1">
    <source>
        <dbReference type="EMBL" id="OSJ01775.1"/>
    </source>
</evidence>